<feature type="domain" description="SCP" evidence="1">
    <location>
        <begin position="4"/>
        <end position="58"/>
    </location>
</feature>
<sequence>PSSENIAYGYRTATDVVTGWMNSPGHRANILNCKSKTVGVGVGVAYATDGTPYYTQDFGY</sequence>
<dbReference type="RefSeq" id="WP_208473096.1">
    <property type="nucleotide sequence ID" value="NZ_JAGFNS010000046.1"/>
</dbReference>
<dbReference type="Pfam" id="PF00188">
    <property type="entry name" value="CAP"/>
    <property type="match status" value="1"/>
</dbReference>
<evidence type="ECO:0000259" key="1">
    <source>
        <dbReference type="Pfam" id="PF00188"/>
    </source>
</evidence>
<dbReference type="PANTHER" id="PTHR31157">
    <property type="entry name" value="SCP DOMAIN-CONTAINING PROTEIN"/>
    <property type="match status" value="1"/>
</dbReference>
<gene>
    <name evidence="2" type="ORF">J5X75_40810</name>
</gene>
<keyword evidence="3" id="KW-1185">Reference proteome</keyword>
<evidence type="ECO:0000313" key="3">
    <source>
        <dbReference type="Proteomes" id="UP000679690"/>
    </source>
</evidence>
<feature type="non-terminal residue" evidence="2">
    <location>
        <position position="1"/>
    </location>
</feature>
<dbReference type="SUPFAM" id="SSF55797">
    <property type="entry name" value="PR-1-like"/>
    <property type="match status" value="1"/>
</dbReference>
<name>A0ABS3UZ37_9ACTN</name>
<dbReference type="Gene3D" id="3.40.33.10">
    <property type="entry name" value="CAP"/>
    <property type="match status" value="1"/>
</dbReference>
<comment type="caution">
    <text evidence="2">The sequence shown here is derived from an EMBL/GenBank/DDBJ whole genome shotgun (WGS) entry which is preliminary data.</text>
</comment>
<proteinExistence type="predicted"/>
<reference evidence="2 3" key="1">
    <citation type="submission" date="2021-03" db="EMBL/GenBank/DDBJ databases">
        <title>Actinoplanes flavus sp. nov., a novel actinomycete isolated from Coconut Palm rhizosphere soil.</title>
        <authorList>
            <person name="Luo X."/>
        </authorList>
    </citation>
    <scope>NUCLEOTIDE SEQUENCE [LARGE SCALE GENOMIC DNA]</scope>
    <source>
        <strain evidence="2 3">NEAU-H7</strain>
    </source>
</reference>
<dbReference type="EMBL" id="JAGFNS010000046">
    <property type="protein sequence ID" value="MBO3743858.1"/>
    <property type="molecule type" value="Genomic_DNA"/>
</dbReference>
<dbReference type="InterPro" id="IPR035940">
    <property type="entry name" value="CAP_sf"/>
</dbReference>
<dbReference type="PANTHER" id="PTHR31157:SF1">
    <property type="entry name" value="SCP DOMAIN-CONTAINING PROTEIN"/>
    <property type="match status" value="1"/>
</dbReference>
<protein>
    <submittedName>
        <fullName evidence="2">CAP domain-containing protein</fullName>
    </submittedName>
</protein>
<dbReference type="InterPro" id="IPR014044">
    <property type="entry name" value="CAP_dom"/>
</dbReference>
<organism evidence="2 3">
    <name type="scientific">Actinoplanes flavus</name>
    <dbReference type="NCBI Taxonomy" id="2820290"/>
    <lineage>
        <taxon>Bacteria</taxon>
        <taxon>Bacillati</taxon>
        <taxon>Actinomycetota</taxon>
        <taxon>Actinomycetes</taxon>
        <taxon>Micromonosporales</taxon>
        <taxon>Micromonosporaceae</taxon>
        <taxon>Actinoplanes</taxon>
    </lineage>
</organism>
<evidence type="ECO:0000313" key="2">
    <source>
        <dbReference type="EMBL" id="MBO3743858.1"/>
    </source>
</evidence>
<dbReference type="Proteomes" id="UP000679690">
    <property type="component" value="Unassembled WGS sequence"/>
</dbReference>
<accession>A0ABS3UZ37</accession>
<dbReference type="CDD" id="cd05379">
    <property type="entry name" value="CAP_bacterial"/>
    <property type="match status" value="1"/>
</dbReference>